<keyword evidence="5 8" id="KW-0812">Transmembrane</keyword>
<evidence type="ECO:0000256" key="7">
    <source>
        <dbReference type="ARBA" id="ARBA00023136"/>
    </source>
</evidence>
<dbReference type="Pfam" id="PF00873">
    <property type="entry name" value="ACR_tran"/>
    <property type="match status" value="1"/>
</dbReference>
<feature type="transmembrane region" description="Helical" evidence="8">
    <location>
        <begin position="450"/>
        <end position="470"/>
    </location>
</feature>
<evidence type="ECO:0000313" key="10">
    <source>
        <dbReference type="Proteomes" id="UP000316921"/>
    </source>
</evidence>
<proteinExistence type="inferred from homology"/>
<evidence type="ECO:0000256" key="5">
    <source>
        <dbReference type="ARBA" id="ARBA00022692"/>
    </source>
</evidence>
<keyword evidence="4" id="KW-1003">Cell membrane</keyword>
<dbReference type="SUPFAM" id="SSF82693">
    <property type="entry name" value="Multidrug efflux transporter AcrB pore domain, PN1, PN2, PC1 and PC2 subdomains"/>
    <property type="match status" value="2"/>
</dbReference>
<evidence type="ECO:0000256" key="6">
    <source>
        <dbReference type="ARBA" id="ARBA00022989"/>
    </source>
</evidence>
<feature type="transmembrane region" description="Helical" evidence="8">
    <location>
        <begin position="1013"/>
        <end position="1038"/>
    </location>
</feature>
<reference evidence="9 10" key="1">
    <citation type="submission" date="2019-02" db="EMBL/GenBank/DDBJ databases">
        <title>Deep-cultivation of Planctomycetes and their phenomic and genomic characterization uncovers novel biology.</title>
        <authorList>
            <person name="Wiegand S."/>
            <person name="Jogler M."/>
            <person name="Boedeker C."/>
            <person name="Pinto D."/>
            <person name="Vollmers J."/>
            <person name="Rivas-Marin E."/>
            <person name="Kohn T."/>
            <person name="Peeters S.H."/>
            <person name="Heuer A."/>
            <person name="Rast P."/>
            <person name="Oberbeckmann S."/>
            <person name="Bunk B."/>
            <person name="Jeske O."/>
            <person name="Meyerdierks A."/>
            <person name="Storesund J.E."/>
            <person name="Kallscheuer N."/>
            <person name="Luecker S."/>
            <person name="Lage O.M."/>
            <person name="Pohl T."/>
            <person name="Merkel B.J."/>
            <person name="Hornburger P."/>
            <person name="Mueller R.-W."/>
            <person name="Bruemmer F."/>
            <person name="Labrenz M."/>
            <person name="Spormann A.M."/>
            <person name="Op den Camp H."/>
            <person name="Overmann J."/>
            <person name="Amann R."/>
            <person name="Jetten M.S.M."/>
            <person name="Mascher T."/>
            <person name="Medema M.H."/>
            <person name="Devos D.P."/>
            <person name="Kaster A.-K."/>
            <person name="Ovreas L."/>
            <person name="Rohde M."/>
            <person name="Galperin M.Y."/>
            <person name="Jogler C."/>
        </authorList>
    </citation>
    <scope>NUCLEOTIDE SEQUENCE [LARGE SCALE GENOMIC DNA]</scope>
    <source>
        <strain evidence="9 10">Pla133</strain>
    </source>
</reference>
<feature type="transmembrane region" description="Helical" evidence="8">
    <location>
        <begin position="982"/>
        <end position="1001"/>
    </location>
</feature>
<protein>
    <submittedName>
        <fullName evidence="9">Cobalt-zinc-cadmium resistance protein CzcA</fullName>
    </submittedName>
</protein>
<keyword evidence="3" id="KW-0813">Transport</keyword>
<dbReference type="Gene3D" id="3.30.70.1320">
    <property type="entry name" value="Multidrug efflux transporter AcrB pore domain like"/>
    <property type="match status" value="1"/>
</dbReference>
<dbReference type="Gene3D" id="3.30.70.1440">
    <property type="entry name" value="Multidrug efflux transporter AcrB pore domain"/>
    <property type="match status" value="1"/>
</dbReference>
<keyword evidence="7 8" id="KW-0472">Membrane</keyword>
<dbReference type="GO" id="GO:0042910">
    <property type="term" value="F:xenobiotic transmembrane transporter activity"/>
    <property type="evidence" value="ECO:0007669"/>
    <property type="project" value="TreeGrafter"/>
</dbReference>
<dbReference type="RefSeq" id="WP_145066673.1">
    <property type="nucleotide sequence ID" value="NZ_CP036287.1"/>
</dbReference>
<dbReference type="InterPro" id="IPR004763">
    <property type="entry name" value="CusA-like"/>
</dbReference>
<feature type="transmembrane region" description="Helical" evidence="8">
    <location>
        <begin position="482"/>
        <end position="509"/>
    </location>
</feature>
<feature type="transmembrane region" description="Helical" evidence="8">
    <location>
        <begin position="371"/>
        <end position="391"/>
    </location>
</feature>
<dbReference type="SUPFAM" id="SSF82866">
    <property type="entry name" value="Multidrug efflux transporter AcrB transmembrane domain"/>
    <property type="match status" value="2"/>
</dbReference>
<evidence type="ECO:0000256" key="4">
    <source>
        <dbReference type="ARBA" id="ARBA00022475"/>
    </source>
</evidence>
<organism evidence="9 10">
    <name type="scientific">Engelhardtia mirabilis</name>
    <dbReference type="NCBI Taxonomy" id="2528011"/>
    <lineage>
        <taxon>Bacteria</taxon>
        <taxon>Pseudomonadati</taxon>
        <taxon>Planctomycetota</taxon>
        <taxon>Planctomycetia</taxon>
        <taxon>Planctomycetia incertae sedis</taxon>
        <taxon>Engelhardtia</taxon>
    </lineage>
</organism>
<evidence type="ECO:0000256" key="3">
    <source>
        <dbReference type="ARBA" id="ARBA00022448"/>
    </source>
</evidence>
<dbReference type="PANTHER" id="PTHR32063">
    <property type="match status" value="1"/>
</dbReference>
<dbReference type="Proteomes" id="UP000316921">
    <property type="component" value="Chromosome"/>
</dbReference>
<feature type="transmembrane region" description="Helical" evidence="8">
    <location>
        <begin position="537"/>
        <end position="559"/>
    </location>
</feature>
<gene>
    <name evidence="9" type="primary">czcA_2</name>
    <name evidence="9" type="ORF">Pla133_31060</name>
</gene>
<dbReference type="SUPFAM" id="SSF82714">
    <property type="entry name" value="Multidrug efflux transporter AcrB TolC docking domain, DN and DC subdomains"/>
    <property type="match status" value="2"/>
</dbReference>
<accession>A0A518BM06</accession>
<feature type="transmembrane region" description="Helical" evidence="8">
    <location>
        <begin position="346"/>
        <end position="364"/>
    </location>
</feature>
<evidence type="ECO:0000256" key="1">
    <source>
        <dbReference type="ARBA" id="ARBA00004651"/>
    </source>
</evidence>
<dbReference type="NCBIfam" id="TIGR00914">
    <property type="entry name" value="2A0601"/>
    <property type="match status" value="1"/>
</dbReference>
<sequence length="1054" mass="111652">MINALIQWSLRQRLAVLLVSGILLALGAWSAVKMPVDVFPDLTAPTVTVIVEGHGMAPEELETLVTFPVETAVNGATGVRRVRSATAVGISVVWIEFEWGTDIYRARQTVNERLATVVGSLPEQVGAPVLAPVSSIMGEIMFVSLTSELHDQLELRTTAKNQIRRRLLAVAGVSQVTPIGGEEKQYQVVLSSQRLQAFGVGLTDVADALREANEDVSAGFLVEAGSESVLRGIGRVHSEADIAATVVAQRDGRPVTVGDLGVVRIGAAIRRGIGSASMRDADWVASTHEGVVLAVQKQPAANTLALTGELDLVLAEIAAALPEGMVINSKLFRQSTFIENSIDNTAAALLEGGGIVMLIVIVFLTSFRASLITLLAIPVSLVVAVLALQFGGASINTMTLGGMAIAIGALVDDAIIDVENVVRRLRDNRALEPARRRAALRVVFEASVEVRTSIVFATFIILLVFLPLFFLTGVEGRLLRPLGVAFCVSLAASLFTALTLTPALCLYLLPTSRTVVGGGEPPLVALLKRLYAWPLRAALRFPLLTTAPAVVLFVVAVIAGSRMGRNFLPEFNEGALVVSVVTLPGTSLAESSGLADVVERAFMEHPEVVSIGRRTGRAEEDEHVQGVESSELEVVLDLEAPARLGLETRSKEALLDALRADVAAVPGIQATFGQPIGHRVDHMLSGTRANIAVKIFGPDLVELRSLAARVESAMGGIAGVVDLSTEQQIEVPQVRVEYRREDLARHGLHVADASAALVAAFRGLPVGQILEDQNSYDLTLRLEQAADATTADVGRVLVTAPDGARVPLSALADIVVDRGPNFISRENVQRKIVVMCNVAGRDMVSVVDDARAAIEAQVEFPSGYYVEYGGQFASAAQTNRLLAILGGLVVVGIGFLLHVMFRSMRDALLIMVNLPLALIGGVAGVWLSGAVISVASIIGLISVFGIAARNGIMLVSHVRHLQLEEGVTDFVQAVRQGALERLAPILMTALASGLALIPIAMRGDEPGTEILTPMAYVILFGLLSSTVLNMLVVPALYVRFGRPPVSLGPEGGAA</sequence>
<name>A0A518BM06_9BACT</name>
<dbReference type="GO" id="GO:0005886">
    <property type="term" value="C:plasma membrane"/>
    <property type="evidence" value="ECO:0007669"/>
    <property type="project" value="UniProtKB-SubCell"/>
</dbReference>
<dbReference type="PANTHER" id="PTHR32063:SF4">
    <property type="entry name" value="SLR6043 PROTEIN"/>
    <property type="match status" value="1"/>
</dbReference>
<evidence type="ECO:0000256" key="2">
    <source>
        <dbReference type="ARBA" id="ARBA00010942"/>
    </source>
</evidence>
<evidence type="ECO:0000313" key="9">
    <source>
        <dbReference type="EMBL" id="QDU68015.1"/>
    </source>
</evidence>
<dbReference type="AlphaFoldDB" id="A0A518BM06"/>
<dbReference type="EMBL" id="CP036287">
    <property type="protein sequence ID" value="QDU68015.1"/>
    <property type="molecule type" value="Genomic_DNA"/>
</dbReference>
<keyword evidence="10" id="KW-1185">Reference proteome</keyword>
<feature type="transmembrane region" description="Helical" evidence="8">
    <location>
        <begin position="932"/>
        <end position="952"/>
    </location>
</feature>
<dbReference type="KEGG" id="pbap:Pla133_31060"/>
<dbReference type="Gene3D" id="3.30.70.1430">
    <property type="entry name" value="Multidrug efflux transporter AcrB pore domain"/>
    <property type="match status" value="2"/>
</dbReference>
<comment type="similarity">
    <text evidence="2">Belongs to the resistance-nodulation-cell division (RND) (TC 2.A.6) family.</text>
</comment>
<evidence type="ECO:0000256" key="8">
    <source>
        <dbReference type="SAM" id="Phobius"/>
    </source>
</evidence>
<dbReference type="InterPro" id="IPR001036">
    <property type="entry name" value="Acrflvin-R"/>
</dbReference>
<feature type="transmembrane region" description="Helical" evidence="8">
    <location>
        <begin position="881"/>
        <end position="901"/>
    </location>
</feature>
<dbReference type="InterPro" id="IPR027463">
    <property type="entry name" value="AcrB_DN_DC_subdom"/>
</dbReference>
<dbReference type="GO" id="GO:0008324">
    <property type="term" value="F:monoatomic cation transmembrane transporter activity"/>
    <property type="evidence" value="ECO:0007669"/>
    <property type="project" value="InterPro"/>
</dbReference>
<dbReference type="Gene3D" id="3.30.2090.10">
    <property type="entry name" value="Multidrug efflux transporter AcrB TolC docking domain, DN and DC subdomains"/>
    <property type="match status" value="2"/>
</dbReference>
<keyword evidence="6 8" id="KW-1133">Transmembrane helix</keyword>
<comment type="subcellular location">
    <subcellularLocation>
        <location evidence="1">Cell membrane</location>
        <topology evidence="1">Multi-pass membrane protein</topology>
    </subcellularLocation>
</comment>
<dbReference type="Gene3D" id="1.20.1640.10">
    <property type="entry name" value="Multidrug efflux transporter AcrB transmembrane domain"/>
    <property type="match status" value="2"/>
</dbReference>
<dbReference type="PRINTS" id="PR00702">
    <property type="entry name" value="ACRIFLAVINRP"/>
</dbReference>